<dbReference type="RefSeq" id="WP_071071578.1">
    <property type="nucleotide sequence ID" value="NZ_CP017755.1"/>
</dbReference>
<dbReference type="PANTHER" id="PTHR30273:SF2">
    <property type="entry name" value="PROTEIN FECR"/>
    <property type="match status" value="1"/>
</dbReference>
<dbReference type="InterPro" id="IPR012373">
    <property type="entry name" value="Ferrdict_sens_TM"/>
</dbReference>
<gene>
    <name evidence="2" type="ORF">BKK80_23935</name>
</gene>
<dbReference type="PANTHER" id="PTHR30273">
    <property type="entry name" value="PERIPLASMIC SIGNAL SENSOR AND SIGMA FACTOR ACTIVATOR FECR-RELATED"/>
    <property type="match status" value="1"/>
</dbReference>
<feature type="domain" description="FecR N-terminal" evidence="1">
    <location>
        <begin position="16"/>
        <end position="56"/>
    </location>
</feature>
<name>A0ABM6FBA9_9BURK</name>
<organism evidence="2 3">
    <name type="scientific">Cupriavidus malaysiensis</name>
    <dbReference type="NCBI Taxonomy" id="367825"/>
    <lineage>
        <taxon>Bacteria</taxon>
        <taxon>Pseudomonadati</taxon>
        <taxon>Pseudomonadota</taxon>
        <taxon>Betaproteobacteria</taxon>
        <taxon>Burkholderiales</taxon>
        <taxon>Burkholderiaceae</taxon>
        <taxon>Cupriavidus</taxon>
    </lineage>
</organism>
<dbReference type="Pfam" id="PF16220">
    <property type="entry name" value="DUF4880"/>
    <property type="match status" value="1"/>
</dbReference>
<dbReference type="Gene3D" id="2.60.120.1440">
    <property type="match status" value="1"/>
</dbReference>
<dbReference type="InterPro" id="IPR019546">
    <property type="entry name" value="TAT_signal_bac_arc"/>
</dbReference>
<keyword evidence="3" id="KW-1185">Reference proteome</keyword>
<dbReference type="NCBIfam" id="TIGR01409">
    <property type="entry name" value="TAT_signal_seq"/>
    <property type="match status" value="1"/>
</dbReference>
<reference evidence="2 3" key="1">
    <citation type="submission" date="2016-10" db="EMBL/GenBank/DDBJ databases">
        <title>Complete genome sequences of three Cupriavidus strains isolated from various Malaysian environments.</title>
        <authorList>
            <person name="Abdullah A.A.-A."/>
            <person name="Shafie N.A.H."/>
            <person name="Lau N.S."/>
        </authorList>
    </citation>
    <scope>NUCLEOTIDE SEQUENCE [LARGE SCALE GENOMIC DNA]</scope>
    <source>
        <strain evidence="2 3">USMAA1020</strain>
    </source>
</reference>
<evidence type="ECO:0000259" key="1">
    <source>
        <dbReference type="Pfam" id="PF16220"/>
    </source>
</evidence>
<proteinExistence type="predicted"/>
<sequence length="334" mass="36266">MQADKAEDDAAALDAQARAWLRRLRSGAATERDAREFKAWCARSPAHRRTLARAEQAWRAIGQAQACYEEMFPEGRGQAAALLRRQAPVESRRRFLRGAAVAGAAAALAAVTLRPPLHLWPSLQDMAADHRTATGEQARLALAGNLELLLNTQTSIDIARGAGPAGGDRILLIDGEVALRRQPGAGQVEIVAGGGRIVPGDGAVEVRRAGTRYCVTCTAGEARLAHASGTMALRQRERVWYDRQGVGPAGAVDLEVASAWQHGQLLFRAVPLREAVDEINRYRRGRVMVSNQELASRRLSGQFRIADLDEAIRQIQQIYHAQVTRLPGGFVILG</sequence>
<dbReference type="PIRSF" id="PIRSF018266">
    <property type="entry name" value="FecR"/>
    <property type="match status" value="1"/>
</dbReference>
<dbReference type="Gene3D" id="3.55.50.30">
    <property type="match status" value="1"/>
</dbReference>
<dbReference type="InterPro" id="IPR032623">
    <property type="entry name" value="FecR_N"/>
</dbReference>
<evidence type="ECO:0000313" key="2">
    <source>
        <dbReference type="EMBL" id="AOZ08928.1"/>
    </source>
</evidence>
<evidence type="ECO:0000313" key="3">
    <source>
        <dbReference type="Proteomes" id="UP000177515"/>
    </source>
</evidence>
<accession>A0ABM6FBA9</accession>
<dbReference type="EMBL" id="CP017755">
    <property type="protein sequence ID" value="AOZ08928.1"/>
    <property type="molecule type" value="Genomic_DNA"/>
</dbReference>
<protein>
    <recommendedName>
        <fullName evidence="1">FecR N-terminal domain-containing protein</fullName>
    </recommendedName>
</protein>
<dbReference type="Proteomes" id="UP000177515">
    <property type="component" value="Chromosome 2"/>
</dbReference>